<evidence type="ECO:0000313" key="5">
    <source>
        <dbReference type="EMBL" id="CEP02511.1"/>
    </source>
</evidence>
<dbReference type="GO" id="GO:0031012">
    <property type="term" value="C:extracellular matrix"/>
    <property type="evidence" value="ECO:0007669"/>
    <property type="project" value="TreeGrafter"/>
</dbReference>
<sequence>MTDAGRRPLLDVCEARWPEFAAHCRKEVPGADSSSRVRFILSLAGLCSANDQTALDVLERRVQEHVDVLQRRPDRDIADDLRVLSSACDRHYKALTGCHLSFPHDVAAAARPPSSAAPAGDDLDRMRESVRKLESDVHGLDPAPEMDVERWRAALDACRSALDDAGDCIRQFCDASDSIVAAKAPTSRIGEVADVGTSQAMGPLVLALSESLRSLSTVLNTYATLRANLHDLFIQSVAIGGRLNASWFDVASPQMYRSLTLQTCRICGIDDNAFSPLSALTYIYLAYNQISSPLSSATFAGLTRLAHLNLGVNQIASISSNVFTNVNQLTYLNLGTNSITMITNGAFDSLTALRTLYLDTNQLSALPDHLLDRCSLLNVLAVHANPFLMRLPYDLFRNLTSATEVGQPGQVHPGLASRPATQIVCWPAPSPSYLAFPYSTNLCSPDGSETFGTAQAGGYLSLTCPAYSVISDVVFASFGTPVGVSGRYQLGNCTSSSSLDVVRASCLKQKRCLLTASLATESYSRKTNVNWESHRQAANHAIHTAVKYDVVSTDRCNDSVNGSKRAIGDPVVGGDAKDDTDLVVVVDGRFRALSIPFDYLYATKLQRPDTCHGRLVDQGWQGLWF</sequence>
<dbReference type="InterPro" id="IPR050328">
    <property type="entry name" value="Dev_Immune_Receptor"/>
</dbReference>
<dbReference type="AlphaFoldDB" id="A0A0G4J5D5"/>
<keyword evidence="1" id="KW-0433">Leucine-rich repeat</keyword>
<dbReference type="InterPro" id="IPR032675">
    <property type="entry name" value="LRR_dom_sf"/>
</dbReference>
<dbReference type="PROSITE" id="PS50228">
    <property type="entry name" value="SUEL_LECTIN"/>
    <property type="match status" value="1"/>
</dbReference>
<feature type="domain" description="SUEL-type lectin" evidence="4">
    <location>
        <begin position="454"/>
        <end position="517"/>
    </location>
</feature>
<dbReference type="InterPro" id="IPR003591">
    <property type="entry name" value="Leu-rich_rpt_typical-subtyp"/>
</dbReference>
<proteinExistence type="predicted"/>
<dbReference type="SMART" id="SM00369">
    <property type="entry name" value="LRR_TYP"/>
    <property type="match status" value="4"/>
</dbReference>
<evidence type="ECO:0000256" key="1">
    <source>
        <dbReference type="ARBA" id="ARBA00022614"/>
    </source>
</evidence>
<dbReference type="STRING" id="37360.A0A0G4J5D5"/>
<keyword evidence="3" id="KW-0677">Repeat</keyword>
<dbReference type="InterPro" id="IPR000922">
    <property type="entry name" value="Lectin_gal-bd_dom"/>
</dbReference>
<dbReference type="Gene3D" id="3.80.10.10">
    <property type="entry name" value="Ribonuclease Inhibitor"/>
    <property type="match status" value="1"/>
</dbReference>
<dbReference type="CDD" id="cd22842">
    <property type="entry name" value="Gal_Rha_Lectin_BGal"/>
    <property type="match status" value="1"/>
</dbReference>
<dbReference type="Proteomes" id="UP000039324">
    <property type="component" value="Unassembled WGS sequence"/>
</dbReference>
<evidence type="ECO:0000313" key="6">
    <source>
        <dbReference type="Proteomes" id="UP000039324"/>
    </source>
</evidence>
<organism evidence="5 6">
    <name type="scientific">Plasmodiophora brassicae</name>
    <name type="common">Clubroot disease agent</name>
    <dbReference type="NCBI Taxonomy" id="37360"/>
    <lineage>
        <taxon>Eukaryota</taxon>
        <taxon>Sar</taxon>
        <taxon>Rhizaria</taxon>
        <taxon>Endomyxa</taxon>
        <taxon>Phytomyxea</taxon>
        <taxon>Plasmodiophorida</taxon>
        <taxon>Plasmodiophoridae</taxon>
        <taxon>Plasmodiophora</taxon>
    </lineage>
</organism>
<evidence type="ECO:0000256" key="2">
    <source>
        <dbReference type="ARBA" id="ARBA00022729"/>
    </source>
</evidence>
<dbReference type="SUPFAM" id="SSF52058">
    <property type="entry name" value="L domain-like"/>
    <property type="match status" value="1"/>
</dbReference>
<keyword evidence="2" id="KW-0732">Signal</keyword>
<dbReference type="EMBL" id="CDSF01000130">
    <property type="protein sequence ID" value="CEP02511.1"/>
    <property type="molecule type" value="Genomic_DNA"/>
</dbReference>
<gene>
    <name evidence="5" type="ORF">PBRA_009095</name>
</gene>
<evidence type="ECO:0000256" key="3">
    <source>
        <dbReference type="ARBA" id="ARBA00022737"/>
    </source>
</evidence>
<dbReference type="Pfam" id="PF13855">
    <property type="entry name" value="LRR_8"/>
    <property type="match status" value="1"/>
</dbReference>
<dbReference type="PANTHER" id="PTHR24373">
    <property type="entry name" value="SLIT RELATED LEUCINE-RICH REPEAT NEURONAL PROTEIN"/>
    <property type="match status" value="1"/>
</dbReference>
<evidence type="ECO:0000259" key="4">
    <source>
        <dbReference type="PROSITE" id="PS50228"/>
    </source>
</evidence>
<protein>
    <recommendedName>
        <fullName evidence="4">SUEL-type lectin domain-containing protein</fullName>
    </recommendedName>
</protein>
<dbReference type="GO" id="GO:0030246">
    <property type="term" value="F:carbohydrate binding"/>
    <property type="evidence" value="ECO:0007669"/>
    <property type="project" value="InterPro"/>
</dbReference>
<dbReference type="Pfam" id="PF02140">
    <property type="entry name" value="SUEL_Lectin"/>
    <property type="match status" value="1"/>
</dbReference>
<dbReference type="PANTHER" id="PTHR24373:SF396">
    <property type="entry name" value="LEUCINE RICH REPEATS AND IMMUNOGLOBULIN LIKE DOMAINS 1"/>
    <property type="match status" value="1"/>
</dbReference>
<dbReference type="OrthoDB" id="1657402at2759"/>
<accession>A0A0G4J5D5</accession>
<reference evidence="5 6" key="1">
    <citation type="submission" date="2015-02" db="EMBL/GenBank/DDBJ databases">
        <authorList>
            <person name="Chooi Y.-H."/>
        </authorList>
    </citation>
    <scope>NUCLEOTIDE SEQUENCE [LARGE SCALE GENOMIC DNA]</scope>
    <source>
        <strain evidence="5">E3</strain>
    </source>
</reference>
<dbReference type="InterPro" id="IPR001611">
    <property type="entry name" value="Leu-rich_rpt"/>
</dbReference>
<name>A0A0G4J5D5_PLABS</name>
<dbReference type="GO" id="GO:0005615">
    <property type="term" value="C:extracellular space"/>
    <property type="evidence" value="ECO:0007669"/>
    <property type="project" value="TreeGrafter"/>
</dbReference>
<keyword evidence="6" id="KW-1185">Reference proteome</keyword>